<dbReference type="RefSeq" id="WP_394840218.1">
    <property type="nucleotide sequence ID" value="NZ_CP089929.1"/>
</dbReference>
<feature type="compositionally biased region" description="Basic and acidic residues" evidence="2">
    <location>
        <begin position="45"/>
        <end position="58"/>
    </location>
</feature>
<sequence>MIRSNQTVLVVGVLATSAMLLLGCSNKKAHPSASSTTQITSETLVRTEPRSASTDPRENYAKVARGDLDNLDRRIGLLESRPAGLTAGERTRTANDLREVRAKLRELRRRVEAVSSMQPAVFAMEQDRLQTDWDTLNAKVERIGDRLSSKP</sequence>
<gene>
    <name evidence="3" type="ORF">LVJ94_25370</name>
</gene>
<keyword evidence="1" id="KW-0175">Coiled coil</keyword>
<protein>
    <submittedName>
        <fullName evidence="3">Uncharacterized protein</fullName>
    </submittedName>
</protein>
<accession>A0ABZ2LKZ7</accession>
<keyword evidence="4" id="KW-1185">Reference proteome</keyword>
<name>A0ABZ2LKZ7_9BACT</name>
<organism evidence="3 4">
    <name type="scientific">Pendulispora rubella</name>
    <dbReference type="NCBI Taxonomy" id="2741070"/>
    <lineage>
        <taxon>Bacteria</taxon>
        <taxon>Pseudomonadati</taxon>
        <taxon>Myxococcota</taxon>
        <taxon>Myxococcia</taxon>
        <taxon>Myxococcales</taxon>
        <taxon>Sorangiineae</taxon>
        <taxon>Pendulisporaceae</taxon>
        <taxon>Pendulispora</taxon>
    </lineage>
</organism>
<reference evidence="3" key="1">
    <citation type="submission" date="2021-12" db="EMBL/GenBank/DDBJ databases">
        <title>Discovery of the Pendulisporaceae a myxobacterial family with distinct sporulation behavior and unique specialized metabolism.</title>
        <authorList>
            <person name="Garcia R."/>
            <person name="Popoff A."/>
            <person name="Bader C.D."/>
            <person name="Loehr J."/>
            <person name="Walesch S."/>
            <person name="Walt C."/>
            <person name="Boldt J."/>
            <person name="Bunk B."/>
            <person name="Haeckl F.J.F.P.J."/>
            <person name="Gunesch A.P."/>
            <person name="Birkelbach J."/>
            <person name="Nuebel U."/>
            <person name="Pietschmann T."/>
            <person name="Bach T."/>
            <person name="Mueller R."/>
        </authorList>
    </citation>
    <scope>NUCLEOTIDE SEQUENCE</scope>
    <source>
        <strain evidence="3">MSr11367</strain>
    </source>
</reference>
<proteinExistence type="predicted"/>
<evidence type="ECO:0000313" key="4">
    <source>
        <dbReference type="Proteomes" id="UP001374803"/>
    </source>
</evidence>
<feature type="compositionally biased region" description="Polar residues" evidence="2">
    <location>
        <begin position="32"/>
        <end position="44"/>
    </location>
</feature>
<dbReference type="Proteomes" id="UP001374803">
    <property type="component" value="Chromosome"/>
</dbReference>
<feature type="region of interest" description="Disordered" evidence="2">
    <location>
        <begin position="27"/>
        <end position="58"/>
    </location>
</feature>
<evidence type="ECO:0000313" key="3">
    <source>
        <dbReference type="EMBL" id="WXB10543.1"/>
    </source>
</evidence>
<evidence type="ECO:0000256" key="2">
    <source>
        <dbReference type="SAM" id="MobiDB-lite"/>
    </source>
</evidence>
<dbReference type="EMBL" id="CP089983">
    <property type="protein sequence ID" value="WXB10543.1"/>
    <property type="molecule type" value="Genomic_DNA"/>
</dbReference>
<evidence type="ECO:0000256" key="1">
    <source>
        <dbReference type="SAM" id="Coils"/>
    </source>
</evidence>
<dbReference type="PROSITE" id="PS51257">
    <property type="entry name" value="PROKAR_LIPOPROTEIN"/>
    <property type="match status" value="1"/>
</dbReference>
<feature type="coiled-coil region" evidence="1">
    <location>
        <begin position="90"/>
        <end position="117"/>
    </location>
</feature>